<dbReference type="EMBL" id="SRLO01000294">
    <property type="protein sequence ID" value="TNN62397.1"/>
    <property type="molecule type" value="Genomic_DNA"/>
</dbReference>
<gene>
    <name evidence="2" type="ORF">EYF80_027408</name>
</gene>
<feature type="region of interest" description="Disordered" evidence="1">
    <location>
        <begin position="1"/>
        <end position="23"/>
    </location>
</feature>
<dbReference type="Proteomes" id="UP000314294">
    <property type="component" value="Unassembled WGS sequence"/>
</dbReference>
<accession>A0A4Z2H932</accession>
<evidence type="ECO:0000313" key="2">
    <source>
        <dbReference type="EMBL" id="TNN62397.1"/>
    </source>
</evidence>
<name>A0A4Z2H932_9TELE</name>
<organism evidence="2 3">
    <name type="scientific">Liparis tanakae</name>
    <name type="common">Tanaka's snailfish</name>
    <dbReference type="NCBI Taxonomy" id="230148"/>
    <lineage>
        <taxon>Eukaryota</taxon>
        <taxon>Metazoa</taxon>
        <taxon>Chordata</taxon>
        <taxon>Craniata</taxon>
        <taxon>Vertebrata</taxon>
        <taxon>Euteleostomi</taxon>
        <taxon>Actinopterygii</taxon>
        <taxon>Neopterygii</taxon>
        <taxon>Teleostei</taxon>
        <taxon>Neoteleostei</taxon>
        <taxon>Acanthomorphata</taxon>
        <taxon>Eupercaria</taxon>
        <taxon>Perciformes</taxon>
        <taxon>Cottioidei</taxon>
        <taxon>Cottales</taxon>
        <taxon>Liparidae</taxon>
        <taxon>Liparis</taxon>
    </lineage>
</organism>
<keyword evidence="3" id="KW-1185">Reference proteome</keyword>
<comment type="caution">
    <text evidence="2">The sequence shown here is derived from an EMBL/GenBank/DDBJ whole genome shotgun (WGS) entry which is preliminary data.</text>
</comment>
<evidence type="ECO:0000313" key="3">
    <source>
        <dbReference type="Proteomes" id="UP000314294"/>
    </source>
</evidence>
<reference evidence="2 3" key="1">
    <citation type="submission" date="2019-03" db="EMBL/GenBank/DDBJ databases">
        <title>First draft genome of Liparis tanakae, snailfish: a comprehensive survey of snailfish specific genes.</title>
        <authorList>
            <person name="Kim W."/>
            <person name="Song I."/>
            <person name="Jeong J.-H."/>
            <person name="Kim D."/>
            <person name="Kim S."/>
            <person name="Ryu S."/>
            <person name="Song J.Y."/>
            <person name="Lee S.K."/>
        </authorList>
    </citation>
    <scope>NUCLEOTIDE SEQUENCE [LARGE SCALE GENOMIC DNA]</scope>
    <source>
        <tissue evidence="2">Muscle</tissue>
    </source>
</reference>
<sequence length="87" mass="9577">MTTSSVTLPLPETSPRLTGINSQSKYCSRDKEERHLAHNGYSGTCSPSMRRGDPGRPPRVPPHNTAARDHPAIAPRSHRFLVMENTG</sequence>
<evidence type="ECO:0000256" key="1">
    <source>
        <dbReference type="SAM" id="MobiDB-lite"/>
    </source>
</evidence>
<protein>
    <submittedName>
        <fullName evidence="2">Uncharacterized protein</fullName>
    </submittedName>
</protein>
<feature type="region of interest" description="Disordered" evidence="1">
    <location>
        <begin position="35"/>
        <end position="70"/>
    </location>
</feature>
<proteinExistence type="predicted"/>
<dbReference type="AlphaFoldDB" id="A0A4Z2H932"/>